<gene>
    <name evidence="1" type="ORF">HPULCUR_004656</name>
</gene>
<sequence length="194" mass="21932">MNDNNKTSDRFRRRLLPSSTILKPRVATHTDAARNDATAHTDGFVQCKKLLKYVDLDSLLNSIILDALKVEIKAHIDVYVKLATILRDLNETADRRATKISLDRLYAEASEQDGHIVEIFHQLDTEASGPRATIADVAGLLAKVDDLKRLLCLYSYQTETRYNSSRPLEDEFGSIMESVNPKRRKQKVASFSLL</sequence>
<reference evidence="1 2" key="1">
    <citation type="submission" date="2024-04" db="EMBL/GenBank/DDBJ databases">
        <title>genome sequences of Mucor flavus KT1a and Helicostylum pulchrum KT1b strains isolation_sourced from the surface of a dry-aged beef.</title>
        <authorList>
            <person name="Toyotome T."/>
            <person name="Hosono M."/>
            <person name="Torimaru M."/>
            <person name="Fukuda K."/>
            <person name="Mikami N."/>
        </authorList>
    </citation>
    <scope>NUCLEOTIDE SEQUENCE [LARGE SCALE GENOMIC DNA]</scope>
    <source>
        <strain evidence="1 2">KT1b</strain>
    </source>
</reference>
<evidence type="ECO:0000313" key="1">
    <source>
        <dbReference type="EMBL" id="GAA5799246.1"/>
    </source>
</evidence>
<name>A0ABP9XWU2_9FUNG</name>
<organism evidence="1 2">
    <name type="scientific">Helicostylum pulchrum</name>
    <dbReference type="NCBI Taxonomy" id="562976"/>
    <lineage>
        <taxon>Eukaryota</taxon>
        <taxon>Fungi</taxon>
        <taxon>Fungi incertae sedis</taxon>
        <taxon>Mucoromycota</taxon>
        <taxon>Mucoromycotina</taxon>
        <taxon>Mucoromycetes</taxon>
        <taxon>Mucorales</taxon>
        <taxon>Mucorineae</taxon>
        <taxon>Mucoraceae</taxon>
        <taxon>Helicostylum</taxon>
    </lineage>
</organism>
<comment type="caution">
    <text evidence="1">The sequence shown here is derived from an EMBL/GenBank/DDBJ whole genome shotgun (WGS) entry which is preliminary data.</text>
</comment>
<proteinExistence type="predicted"/>
<dbReference type="EMBL" id="BAABUJ010000012">
    <property type="protein sequence ID" value="GAA5799246.1"/>
    <property type="molecule type" value="Genomic_DNA"/>
</dbReference>
<evidence type="ECO:0000313" key="2">
    <source>
        <dbReference type="Proteomes" id="UP001476247"/>
    </source>
</evidence>
<accession>A0ABP9XWU2</accession>
<keyword evidence="2" id="KW-1185">Reference proteome</keyword>
<protein>
    <submittedName>
        <fullName evidence="1">Uncharacterized protein</fullName>
    </submittedName>
</protein>
<dbReference type="Proteomes" id="UP001476247">
    <property type="component" value="Unassembled WGS sequence"/>
</dbReference>